<accession>A0A7S2CB55</accession>
<keyword evidence="1 2" id="KW-0175">Coiled coil</keyword>
<dbReference type="InterPro" id="IPR051147">
    <property type="entry name" value="CFAP_domain-containing"/>
</dbReference>
<evidence type="ECO:0000256" key="1">
    <source>
        <dbReference type="ARBA" id="ARBA00023054"/>
    </source>
</evidence>
<feature type="coiled-coil region" evidence="2">
    <location>
        <begin position="309"/>
        <end position="336"/>
    </location>
</feature>
<dbReference type="PANTHER" id="PTHR21683">
    <property type="entry name" value="COILED-COIL DOMAIN-CONTAINING PROTEIN 42 LIKE-2-LIKE-RELATED"/>
    <property type="match status" value="1"/>
</dbReference>
<dbReference type="PANTHER" id="PTHR21683:SF2">
    <property type="entry name" value="COILED-COIL DOMAIN-CONTAINING PROTEIN 42 LIKE-2-LIKE"/>
    <property type="match status" value="1"/>
</dbReference>
<protein>
    <recommendedName>
        <fullName evidence="3">DUF4200 domain-containing protein</fullName>
    </recommendedName>
</protein>
<gene>
    <name evidence="4" type="ORF">FPAR1323_LOCUS9887</name>
</gene>
<evidence type="ECO:0000313" key="4">
    <source>
        <dbReference type="EMBL" id="CAD9420765.1"/>
    </source>
</evidence>
<dbReference type="GO" id="GO:0005856">
    <property type="term" value="C:cytoskeleton"/>
    <property type="evidence" value="ECO:0007669"/>
    <property type="project" value="UniProtKB-ARBA"/>
</dbReference>
<feature type="coiled-coil region" evidence="2">
    <location>
        <begin position="182"/>
        <end position="209"/>
    </location>
</feature>
<dbReference type="InterPro" id="IPR025252">
    <property type="entry name" value="DUF4200"/>
</dbReference>
<feature type="domain" description="DUF4200" evidence="3">
    <location>
        <begin position="41"/>
        <end position="158"/>
    </location>
</feature>
<proteinExistence type="predicted"/>
<name>A0A7S2CB55_9STRA</name>
<organism evidence="4">
    <name type="scientific">Florenciella parvula</name>
    <dbReference type="NCBI Taxonomy" id="236787"/>
    <lineage>
        <taxon>Eukaryota</taxon>
        <taxon>Sar</taxon>
        <taxon>Stramenopiles</taxon>
        <taxon>Ochrophyta</taxon>
        <taxon>Dictyochophyceae</taxon>
        <taxon>Florenciellales</taxon>
        <taxon>Florenciella</taxon>
    </lineage>
</organism>
<evidence type="ECO:0000259" key="3">
    <source>
        <dbReference type="Pfam" id="PF13863"/>
    </source>
</evidence>
<reference evidence="4" key="1">
    <citation type="submission" date="2021-01" db="EMBL/GenBank/DDBJ databases">
        <authorList>
            <person name="Corre E."/>
            <person name="Pelletier E."/>
            <person name="Niang G."/>
            <person name="Scheremetjew M."/>
            <person name="Finn R."/>
            <person name="Kale V."/>
            <person name="Holt S."/>
            <person name="Cochrane G."/>
            <person name="Meng A."/>
            <person name="Brown T."/>
            <person name="Cohen L."/>
        </authorList>
    </citation>
    <scope>NUCLEOTIDE SEQUENCE</scope>
    <source>
        <strain evidence="4">RCC1693</strain>
    </source>
</reference>
<sequence length="356" mass="41509">MTFITQRGGPPPMGGLSQEAEIGELEALVSGVNQISQSTLLLKKKKEMHEVDDSLDFMKGEYKTRMEACDERQREFERRQSEMKEQVTKFEKFIQENDSKRQRAEVKLKQEKKFLHAKRLEFTKAQTDLDAAEQARTKMIEDLDKLRKYREYLERTVEMSEDNTYEEMWDLLNRYRTLKTANTQLMEQVQQGEAQIDEMRNELYTLNSAHTNHMLVQNSKIHSHQKHVEELRVANKQGADMKEKEEEGKKNESRETGQVILAIRNLYTRCLNTMHTRVAAVGMEGDNPADRLQMLDLCLKTICERIVDLNDIELMFDDFKHEHDRLEAEKHALALESVSQLDGATASRRGARPGRK</sequence>
<dbReference type="AlphaFoldDB" id="A0A7S2CB55"/>
<evidence type="ECO:0000256" key="2">
    <source>
        <dbReference type="SAM" id="Coils"/>
    </source>
</evidence>
<dbReference type="EMBL" id="HBGT01018775">
    <property type="protein sequence ID" value="CAD9420765.1"/>
    <property type="molecule type" value="Transcribed_RNA"/>
</dbReference>
<dbReference type="Pfam" id="PF13863">
    <property type="entry name" value="DUF4200"/>
    <property type="match status" value="1"/>
</dbReference>